<gene>
    <name evidence="2" type="ORF">PCOR1329_LOCUS82723</name>
</gene>
<keyword evidence="3" id="KW-1185">Reference proteome</keyword>
<comment type="caution">
    <text evidence="2">The sequence shown here is derived from an EMBL/GenBank/DDBJ whole genome shotgun (WGS) entry which is preliminary data.</text>
</comment>
<organism evidence="2 3">
    <name type="scientific">Prorocentrum cordatum</name>
    <dbReference type="NCBI Taxonomy" id="2364126"/>
    <lineage>
        <taxon>Eukaryota</taxon>
        <taxon>Sar</taxon>
        <taxon>Alveolata</taxon>
        <taxon>Dinophyceae</taxon>
        <taxon>Prorocentrales</taxon>
        <taxon>Prorocentraceae</taxon>
        <taxon>Prorocentrum</taxon>
    </lineage>
</organism>
<dbReference type="EMBL" id="CAUYUJ010021926">
    <property type="protein sequence ID" value="CAK0907837.1"/>
    <property type="molecule type" value="Genomic_DNA"/>
</dbReference>
<evidence type="ECO:0000313" key="2">
    <source>
        <dbReference type="EMBL" id="CAK0907837.1"/>
    </source>
</evidence>
<reference evidence="2" key="1">
    <citation type="submission" date="2023-10" db="EMBL/GenBank/DDBJ databases">
        <authorList>
            <person name="Chen Y."/>
            <person name="Shah S."/>
            <person name="Dougan E. K."/>
            <person name="Thang M."/>
            <person name="Chan C."/>
        </authorList>
    </citation>
    <scope>NUCLEOTIDE SEQUENCE [LARGE SCALE GENOMIC DNA]</scope>
</reference>
<dbReference type="InterPro" id="IPR036691">
    <property type="entry name" value="Endo/exonu/phosph_ase_sf"/>
</dbReference>
<feature type="region of interest" description="Disordered" evidence="1">
    <location>
        <begin position="495"/>
        <end position="519"/>
    </location>
</feature>
<dbReference type="Gene3D" id="3.60.10.10">
    <property type="entry name" value="Endonuclease/exonuclease/phosphatase"/>
    <property type="match status" value="1"/>
</dbReference>
<dbReference type="Proteomes" id="UP001189429">
    <property type="component" value="Unassembled WGS sequence"/>
</dbReference>
<accession>A0ABN9Y5K4</accession>
<proteinExistence type="predicted"/>
<sequence>MVMQRAGAALLPRGVPGRAASTGRPTVNQTDLTVTIASANVQTLLPHQEGRAYSHNSVNPFLSKVEALETQFTHAQLDIIGVQEGRARTEGLQTGVYYKRLIGAATPEGAQGVQLWVLHWQDVSPRMMFASLQLRNGALLVVVVAHAPHMGWSEEARHDFWHLLSETMFTVRAKFHTAHTRIAIDANGRTGSTASQYIGTVDAEVENDNGALLRRFAGEEHLNAVNTCWPAGTTWCSTRGHRRRIDYILADSKDLVTQCRVAPDIDLTFNEYEDHRPIIVTERIPAAARQGCSKQPAMFKVNKTALGCPQLCDLFQQRVWEYQRPANASMDEWLESLNSHVRQCAREVFGPPEDAPRQAWISATTWEIIRLIAPARRAMHEVRRGAFPAAVRGAFRVWQAAYMKARARPPPSVKFTMWVVVGDALDNITICNEARSRAAAWCRWIRRLQNWARPSFAADRAAFLQALAGKAQHAMLTSDMRTGYAVARALGAKKSAPTSSVRRKDGALTTSTREATERWEEHHSEVYRGQALEDSANTYPPDVCDTKAAANNGPESTRVAFGKLGRNKGVGPDQIPGELLAAGGCATASKYGDINAAVASTTRWPSQWHGGEIVSVWKKKGSVHECDDHRGLLLSDHAGKALTGMLKRSIEDVYTAKMPINQHGAVAGRGTDFASHIVATMADIASMMGWSVFILYLDIVKAFDRVIR</sequence>
<protein>
    <recommendedName>
        <fullName evidence="4">Reverse transcriptase domain-containing protein</fullName>
    </recommendedName>
</protein>
<evidence type="ECO:0000256" key="1">
    <source>
        <dbReference type="SAM" id="MobiDB-lite"/>
    </source>
</evidence>
<evidence type="ECO:0000313" key="3">
    <source>
        <dbReference type="Proteomes" id="UP001189429"/>
    </source>
</evidence>
<dbReference type="SUPFAM" id="SSF56219">
    <property type="entry name" value="DNase I-like"/>
    <property type="match status" value="1"/>
</dbReference>
<name>A0ABN9Y5K4_9DINO</name>
<dbReference type="PANTHER" id="PTHR19446">
    <property type="entry name" value="REVERSE TRANSCRIPTASES"/>
    <property type="match status" value="1"/>
</dbReference>
<evidence type="ECO:0008006" key="4">
    <source>
        <dbReference type="Google" id="ProtNLM"/>
    </source>
</evidence>